<evidence type="ECO:0000256" key="2">
    <source>
        <dbReference type="ARBA" id="ARBA00022803"/>
    </source>
</evidence>
<evidence type="ECO:0000313" key="4">
    <source>
        <dbReference type="EMBL" id="MBE9042128.1"/>
    </source>
</evidence>
<feature type="repeat" description="TPR" evidence="3">
    <location>
        <begin position="231"/>
        <end position="264"/>
    </location>
</feature>
<accession>A0A928Z9X2</accession>
<dbReference type="Pfam" id="PF00515">
    <property type="entry name" value="TPR_1"/>
    <property type="match status" value="2"/>
</dbReference>
<dbReference type="Pfam" id="PF13432">
    <property type="entry name" value="TPR_16"/>
    <property type="match status" value="1"/>
</dbReference>
<dbReference type="PROSITE" id="PS50293">
    <property type="entry name" value="TPR_REGION"/>
    <property type="match status" value="2"/>
</dbReference>
<name>A0A928Z9X2_9CYAN</name>
<dbReference type="Gene3D" id="1.25.40.10">
    <property type="entry name" value="Tetratricopeptide repeat domain"/>
    <property type="match status" value="4"/>
</dbReference>
<reference evidence="4" key="1">
    <citation type="submission" date="2020-10" db="EMBL/GenBank/DDBJ databases">
        <authorList>
            <person name="Castelo-Branco R."/>
            <person name="Eusebio N."/>
            <person name="Adriana R."/>
            <person name="Vieira A."/>
            <person name="Brugerolle De Fraissinette N."/>
            <person name="Rezende De Castro R."/>
            <person name="Schneider M.P."/>
            <person name="Vasconcelos V."/>
            <person name="Leao P.N."/>
        </authorList>
    </citation>
    <scope>NUCLEOTIDE SEQUENCE</scope>
    <source>
        <strain evidence="4">LEGE 11467</strain>
    </source>
</reference>
<dbReference type="PANTHER" id="PTHR44943:SF4">
    <property type="entry name" value="TPR REPEAT-CONTAINING PROTEIN MJ0798"/>
    <property type="match status" value="1"/>
</dbReference>
<feature type="repeat" description="TPR" evidence="3">
    <location>
        <begin position="466"/>
        <end position="499"/>
    </location>
</feature>
<dbReference type="Proteomes" id="UP000621799">
    <property type="component" value="Unassembled WGS sequence"/>
</dbReference>
<evidence type="ECO:0000256" key="3">
    <source>
        <dbReference type="PROSITE-ProRule" id="PRU00339"/>
    </source>
</evidence>
<keyword evidence="2 3" id="KW-0802">TPR repeat</keyword>
<keyword evidence="1" id="KW-0677">Repeat</keyword>
<dbReference type="InterPro" id="IPR011990">
    <property type="entry name" value="TPR-like_helical_dom_sf"/>
</dbReference>
<dbReference type="PROSITE" id="PS50005">
    <property type="entry name" value="TPR"/>
    <property type="match status" value="7"/>
</dbReference>
<keyword evidence="5" id="KW-1185">Reference proteome</keyword>
<dbReference type="EMBL" id="JADEXN010000302">
    <property type="protein sequence ID" value="MBE9042128.1"/>
    <property type="molecule type" value="Genomic_DNA"/>
</dbReference>
<protein>
    <submittedName>
        <fullName evidence="4">Tetratricopeptide repeat protein</fullName>
    </submittedName>
</protein>
<dbReference type="SUPFAM" id="SSF48452">
    <property type="entry name" value="TPR-like"/>
    <property type="match status" value="1"/>
</dbReference>
<organism evidence="4 5">
    <name type="scientific">Zarconia navalis LEGE 11467</name>
    <dbReference type="NCBI Taxonomy" id="1828826"/>
    <lineage>
        <taxon>Bacteria</taxon>
        <taxon>Bacillati</taxon>
        <taxon>Cyanobacteriota</taxon>
        <taxon>Cyanophyceae</taxon>
        <taxon>Oscillatoriophycideae</taxon>
        <taxon>Oscillatoriales</taxon>
        <taxon>Oscillatoriales incertae sedis</taxon>
        <taxon>Zarconia</taxon>
        <taxon>Zarconia navalis</taxon>
    </lineage>
</organism>
<feature type="repeat" description="TPR" evidence="3">
    <location>
        <begin position="505"/>
        <end position="538"/>
    </location>
</feature>
<feature type="repeat" description="TPR" evidence="3">
    <location>
        <begin position="299"/>
        <end position="332"/>
    </location>
</feature>
<gene>
    <name evidence="4" type="ORF">IQ235_15210</name>
</gene>
<feature type="repeat" description="TPR" evidence="3">
    <location>
        <begin position="366"/>
        <end position="399"/>
    </location>
</feature>
<dbReference type="SMART" id="SM00028">
    <property type="entry name" value="TPR"/>
    <property type="match status" value="8"/>
</dbReference>
<feature type="repeat" description="TPR" evidence="3">
    <location>
        <begin position="265"/>
        <end position="298"/>
    </location>
</feature>
<dbReference type="InterPro" id="IPR019734">
    <property type="entry name" value="TPR_rpt"/>
</dbReference>
<dbReference type="Pfam" id="PF13181">
    <property type="entry name" value="TPR_8"/>
    <property type="match status" value="1"/>
</dbReference>
<dbReference type="RefSeq" id="WP_264322306.1">
    <property type="nucleotide sequence ID" value="NZ_JADEXN010000302.1"/>
</dbReference>
<evidence type="ECO:0000313" key="5">
    <source>
        <dbReference type="Proteomes" id="UP000621799"/>
    </source>
</evidence>
<evidence type="ECO:0000256" key="1">
    <source>
        <dbReference type="ARBA" id="ARBA00022737"/>
    </source>
</evidence>
<comment type="caution">
    <text evidence="4">The sequence shown here is derived from an EMBL/GenBank/DDBJ whole genome shotgun (WGS) entry which is preliminary data.</text>
</comment>
<feature type="repeat" description="TPR" evidence="3">
    <location>
        <begin position="539"/>
        <end position="572"/>
    </location>
</feature>
<sequence>MPEQPWENEFESFDRWNPDTAEVLDDLLRALRRKKGFGLFFVQCNPAQGTRVINAIQKRFPQKRLVEFELNRQSETLYGELLERYQGEKFEIACVTGVEQALYAYEDTKRLAGWSSEEIYNYSWKGLPPLLGHLNRQREAFEANLPIALIFLVPSFAIDYFVQRAPDFFDWRSGFFKFVESKEDIRKACQELVGKEYEEYLSLTSEERIEKILEIKDKIILLDASDYERKSDLLREQGLLFESDGDSSRALDCYDRAIEIKPNYYYAWHSRGNILINLERYEEAIENYDRALEIEPNHLKTWKNRGSALINLERYEEALESYDRALEIEPGAYLFWMFRGDVLSLGRYEEAIESYDRVLEIKSNYHYAWRRKGFLFYQLGKFKEALICFAKVTKIQPSEDRVWNNQGYLALVQYSYGLQPIYEKPLLIRQTQDCSDGQNILEIDLDLCEKSLQLFDTALNLDSKLTLAWANRSFPAYYLQQYQSALQNCDKALKIDPENEEERNEVIYTNRGCILLKLHNPTAALKDFTKALEIDPKLDEAWIGHGTALYQLERYPEAIDSFTQALNLNHPLAQTNLMLTRQHLES</sequence>
<dbReference type="SUPFAM" id="SSF48439">
    <property type="entry name" value="Protein prenylyltransferase"/>
    <property type="match status" value="1"/>
</dbReference>
<proteinExistence type="predicted"/>
<dbReference type="AlphaFoldDB" id="A0A928Z9X2"/>
<dbReference type="InterPro" id="IPR051685">
    <property type="entry name" value="Ycf3/AcsC/BcsC/TPR_MFPF"/>
</dbReference>
<dbReference type="PANTHER" id="PTHR44943">
    <property type="entry name" value="CELLULOSE SYNTHASE OPERON PROTEIN C"/>
    <property type="match status" value="1"/>
</dbReference>